<evidence type="ECO:0000256" key="1">
    <source>
        <dbReference type="SAM" id="Phobius"/>
    </source>
</evidence>
<keyword evidence="1" id="KW-0472">Membrane</keyword>
<dbReference type="Proteomes" id="UP000008854">
    <property type="component" value="Unassembled WGS sequence"/>
</dbReference>
<evidence type="ECO:0000313" key="3">
    <source>
        <dbReference type="WBParaSite" id="Smp_329100.1"/>
    </source>
</evidence>
<accession>A0A5K4F8V5</accession>
<feature type="transmembrane region" description="Helical" evidence="1">
    <location>
        <begin position="6"/>
        <end position="28"/>
    </location>
</feature>
<sequence length="63" mass="7724">MTAPNFASISVFIFMYYSIFETKFCILIRKCVDRQYHYTQYNFGPYFRFQIFVSFKAHQIQLN</sequence>
<evidence type="ECO:0000313" key="2">
    <source>
        <dbReference type="Proteomes" id="UP000008854"/>
    </source>
</evidence>
<keyword evidence="1" id="KW-0812">Transmembrane</keyword>
<keyword evidence="2" id="KW-1185">Reference proteome</keyword>
<dbReference type="InParanoid" id="A0A5K4F8V5"/>
<reference evidence="2" key="1">
    <citation type="journal article" date="2012" name="PLoS Negl. Trop. Dis.">
        <title>A systematically improved high quality genome and transcriptome of the human blood fluke Schistosoma mansoni.</title>
        <authorList>
            <person name="Protasio A.V."/>
            <person name="Tsai I.J."/>
            <person name="Babbage A."/>
            <person name="Nichol S."/>
            <person name="Hunt M."/>
            <person name="Aslett M.A."/>
            <person name="De Silva N."/>
            <person name="Velarde G.S."/>
            <person name="Anderson T.J."/>
            <person name="Clark R.C."/>
            <person name="Davidson C."/>
            <person name="Dillon G.P."/>
            <person name="Holroyd N.E."/>
            <person name="LoVerde P.T."/>
            <person name="Lloyd C."/>
            <person name="McQuillan J."/>
            <person name="Oliveira G."/>
            <person name="Otto T.D."/>
            <person name="Parker-Manuel S.J."/>
            <person name="Quail M.A."/>
            <person name="Wilson R.A."/>
            <person name="Zerlotini A."/>
            <person name="Dunne D.W."/>
            <person name="Berriman M."/>
        </authorList>
    </citation>
    <scope>NUCLEOTIDE SEQUENCE [LARGE SCALE GENOMIC DNA]</scope>
    <source>
        <strain evidence="2">Puerto Rican</strain>
    </source>
</reference>
<dbReference type="AlphaFoldDB" id="A0A5K4F8V5"/>
<name>A0A5K4F8V5_SCHMA</name>
<organism evidence="2 3">
    <name type="scientific">Schistosoma mansoni</name>
    <name type="common">Blood fluke</name>
    <dbReference type="NCBI Taxonomy" id="6183"/>
    <lineage>
        <taxon>Eukaryota</taxon>
        <taxon>Metazoa</taxon>
        <taxon>Spiralia</taxon>
        <taxon>Lophotrochozoa</taxon>
        <taxon>Platyhelminthes</taxon>
        <taxon>Trematoda</taxon>
        <taxon>Digenea</taxon>
        <taxon>Strigeidida</taxon>
        <taxon>Schistosomatoidea</taxon>
        <taxon>Schistosomatidae</taxon>
        <taxon>Schistosoma</taxon>
    </lineage>
</organism>
<protein>
    <submittedName>
        <fullName evidence="3">Secreted protein</fullName>
    </submittedName>
</protein>
<keyword evidence="1" id="KW-1133">Transmembrane helix</keyword>
<proteinExistence type="predicted"/>
<dbReference type="WBParaSite" id="Smp_329100.1">
    <property type="protein sequence ID" value="Smp_329100.1"/>
    <property type="gene ID" value="Smp_329100"/>
</dbReference>
<reference evidence="3" key="2">
    <citation type="submission" date="2019-11" db="UniProtKB">
        <authorList>
            <consortium name="WormBaseParasite"/>
        </authorList>
    </citation>
    <scope>IDENTIFICATION</scope>
    <source>
        <strain evidence="3">Puerto Rican</strain>
    </source>
</reference>